<dbReference type="eggNOG" id="COG0253">
    <property type="taxonomic scope" value="Bacteria"/>
</dbReference>
<feature type="binding site" evidence="8">
    <location>
        <position position="14"/>
    </location>
    <ligand>
        <name>substrate</name>
    </ligand>
</feature>
<dbReference type="SUPFAM" id="SSF54506">
    <property type="entry name" value="Diaminopimelate epimerase-like"/>
    <property type="match status" value="2"/>
</dbReference>
<evidence type="ECO:0000313" key="11">
    <source>
        <dbReference type="Proteomes" id="UP000028542"/>
    </source>
</evidence>
<evidence type="ECO:0000256" key="4">
    <source>
        <dbReference type="ARBA" id="ARBA00022605"/>
    </source>
</evidence>
<feature type="active site" description="Proton acceptor" evidence="8">
    <location>
        <position position="220"/>
    </location>
</feature>
<feature type="binding site" evidence="8">
    <location>
        <position position="65"/>
    </location>
    <ligand>
        <name>substrate</name>
    </ligand>
</feature>
<sequence length="275" mass="29859">MEILKFIKMQGAGNNFVVFEDMEVKHNDLGTLAKKLCDRNFGIGGDGILVVRRSKIADIQMIIINSDGSYAGMCGNGIRCFAKYVYENNIVRKSEFTVETGDGIKVCHLFIEDNKVKAVKINMGRESFNPKFIPALGEEEIIKKDISANGKSYNITSLLLGVPHTVLLTEDGGFKVEEGAAIETHELFPQGTNVNFCRVVNRGEIKVNTWERGAGPTLACGTGCCSSVVVCNKLNLVDKSVKVMAPGGILTIEITDDGIMMTGPAENVFKGEIAV</sequence>
<evidence type="ECO:0000256" key="6">
    <source>
        <dbReference type="ARBA" id="ARBA00023235"/>
    </source>
</evidence>
<dbReference type="UniPathway" id="UPA00034">
    <property type="reaction ID" value="UER00025"/>
</dbReference>
<reference evidence="10 11" key="1">
    <citation type="submission" date="2014-07" db="EMBL/GenBank/DDBJ databases">
        <title>Draft genome of Clostridium sulfidigenes 113A isolated from sediments associated with methane hydrate from Krishna Godavari basin.</title>
        <authorList>
            <person name="Honkalas V.S."/>
            <person name="Dabir A.P."/>
            <person name="Arora P."/>
            <person name="Dhakephalkar P.K."/>
        </authorList>
    </citation>
    <scope>NUCLEOTIDE SEQUENCE [LARGE SCALE GENOMIC DNA]</scope>
    <source>
        <strain evidence="10 11">113A</strain>
    </source>
</reference>
<feature type="site" description="Could be important to modulate the pK values of the two catalytic cysteine residues" evidence="8">
    <location>
        <position position="211"/>
    </location>
</feature>
<comment type="caution">
    <text evidence="8">Lacks conserved residue(s) required for the propagation of feature annotation.</text>
</comment>
<dbReference type="PANTHER" id="PTHR31689:SF0">
    <property type="entry name" value="DIAMINOPIMELATE EPIMERASE"/>
    <property type="match status" value="1"/>
</dbReference>
<dbReference type="EC" id="5.1.1.7" evidence="3 8"/>
<keyword evidence="6 8" id="KW-0413">Isomerase</keyword>
<dbReference type="GO" id="GO:0008837">
    <property type="term" value="F:diaminopimelate epimerase activity"/>
    <property type="evidence" value="ECO:0007669"/>
    <property type="project" value="UniProtKB-UniRule"/>
</dbReference>
<comment type="function">
    <text evidence="8">Catalyzes the stereoinversion of LL-2,6-diaminopimelate (L,L-DAP) to meso-diaminopimelate (meso-DAP), a precursor of L-lysine and an essential component of the bacterial peptidoglycan.</text>
</comment>
<comment type="catalytic activity">
    <reaction evidence="7 8">
        <text>(2S,6S)-2,6-diaminopimelate = meso-2,6-diaminopimelate</text>
        <dbReference type="Rhea" id="RHEA:15393"/>
        <dbReference type="ChEBI" id="CHEBI:57609"/>
        <dbReference type="ChEBI" id="CHEBI:57791"/>
        <dbReference type="EC" id="5.1.1.7"/>
    </reaction>
</comment>
<dbReference type="GO" id="GO:0009089">
    <property type="term" value="P:lysine biosynthetic process via diaminopimelate"/>
    <property type="evidence" value="ECO:0007669"/>
    <property type="project" value="UniProtKB-UniRule"/>
</dbReference>
<name>A0A084JIT5_9CLOT</name>
<dbReference type="Proteomes" id="UP000028542">
    <property type="component" value="Unassembled WGS sequence"/>
</dbReference>
<keyword evidence="8" id="KW-0963">Cytoplasm</keyword>
<dbReference type="RefSeq" id="WP_035129316.1">
    <property type="nucleotide sequence ID" value="NZ_JPMD01000001.1"/>
</dbReference>
<dbReference type="EMBL" id="JPMD01000001">
    <property type="protein sequence ID" value="KEZ88869.1"/>
    <property type="molecule type" value="Genomic_DNA"/>
</dbReference>
<feature type="binding site" evidence="8">
    <location>
        <begin position="75"/>
        <end position="76"/>
    </location>
    <ligand>
        <name>substrate</name>
    </ligand>
</feature>
<dbReference type="PROSITE" id="PS01326">
    <property type="entry name" value="DAP_EPIMERASE"/>
    <property type="match status" value="1"/>
</dbReference>
<feature type="site" description="Could be important to modulate the pK values of the two catalytic cysteine residues" evidence="8">
    <location>
        <position position="164"/>
    </location>
</feature>
<keyword evidence="11" id="KW-1185">Reference proteome</keyword>
<dbReference type="HAMAP" id="MF_00197">
    <property type="entry name" value="DAP_epimerase"/>
    <property type="match status" value="1"/>
</dbReference>
<organism evidence="10 11">
    <name type="scientific">Clostridium sulfidigenes</name>
    <dbReference type="NCBI Taxonomy" id="318464"/>
    <lineage>
        <taxon>Bacteria</taxon>
        <taxon>Bacillati</taxon>
        <taxon>Bacillota</taxon>
        <taxon>Clostridia</taxon>
        <taxon>Eubacteriales</taxon>
        <taxon>Clostridiaceae</taxon>
        <taxon>Clostridium</taxon>
    </lineage>
</organism>
<gene>
    <name evidence="8" type="primary">dapF</name>
    <name evidence="10" type="ORF">IO99_01535</name>
</gene>
<feature type="active site" description="Proton donor" evidence="8">
    <location>
        <position position="74"/>
    </location>
</feature>
<dbReference type="InterPro" id="IPR001653">
    <property type="entry name" value="DAP_epimerase_DapF"/>
</dbReference>
<evidence type="ECO:0000256" key="1">
    <source>
        <dbReference type="ARBA" id="ARBA00005196"/>
    </source>
</evidence>
<dbReference type="GO" id="GO:0005829">
    <property type="term" value="C:cytosol"/>
    <property type="evidence" value="ECO:0007669"/>
    <property type="project" value="TreeGrafter"/>
</dbReference>
<dbReference type="InterPro" id="IPR018510">
    <property type="entry name" value="DAP_epimerase_AS"/>
</dbReference>
<evidence type="ECO:0000256" key="3">
    <source>
        <dbReference type="ARBA" id="ARBA00013080"/>
    </source>
</evidence>
<feature type="binding site" evidence="8">
    <location>
        <begin position="221"/>
        <end position="222"/>
    </location>
    <ligand>
        <name>substrate</name>
    </ligand>
</feature>
<evidence type="ECO:0000256" key="2">
    <source>
        <dbReference type="ARBA" id="ARBA00010219"/>
    </source>
</evidence>
<comment type="subcellular location">
    <subcellularLocation>
        <location evidence="8">Cytoplasm</location>
    </subcellularLocation>
</comment>
<accession>A0A084JIT5</accession>
<dbReference type="Pfam" id="PF01678">
    <property type="entry name" value="DAP_epimerase"/>
    <property type="match status" value="2"/>
</dbReference>
<comment type="pathway">
    <text evidence="1 8">Amino-acid biosynthesis; L-lysine biosynthesis via DAP pathway; DL-2,6-diaminopimelate from LL-2,6-diaminopimelate: step 1/1.</text>
</comment>
<keyword evidence="5 8" id="KW-0457">Lysine biosynthesis</keyword>
<evidence type="ECO:0000256" key="7">
    <source>
        <dbReference type="ARBA" id="ARBA00051712"/>
    </source>
</evidence>
<dbReference type="Gene3D" id="3.10.310.10">
    <property type="entry name" value="Diaminopimelate Epimerase, Chain A, domain 1"/>
    <property type="match status" value="2"/>
</dbReference>
<evidence type="ECO:0000256" key="9">
    <source>
        <dbReference type="PROSITE-ProRule" id="PRU10125"/>
    </source>
</evidence>
<dbReference type="STRING" id="318464.IO99_01535"/>
<dbReference type="NCBIfam" id="TIGR00652">
    <property type="entry name" value="DapF"/>
    <property type="match status" value="1"/>
</dbReference>
<dbReference type="AlphaFoldDB" id="A0A084JIT5"/>
<proteinExistence type="inferred from homology"/>
<feature type="binding site" evidence="8">
    <location>
        <position position="193"/>
    </location>
    <ligand>
        <name>substrate</name>
    </ligand>
</feature>
<protein>
    <recommendedName>
        <fullName evidence="3 8">Diaminopimelate epimerase</fullName>
        <shortName evidence="8">DAP epimerase</shortName>
        <ecNumber evidence="3 8">5.1.1.7</ecNumber>
    </recommendedName>
    <alternativeName>
        <fullName evidence="8">PLP-independent amino acid racemase</fullName>
    </alternativeName>
</protein>
<feature type="active site" evidence="9">
    <location>
        <position position="74"/>
    </location>
</feature>
<keyword evidence="4 8" id="KW-0028">Amino-acid biosynthesis</keyword>
<comment type="subunit">
    <text evidence="8">Homodimer.</text>
</comment>
<evidence type="ECO:0000256" key="5">
    <source>
        <dbReference type="ARBA" id="ARBA00023154"/>
    </source>
</evidence>
<evidence type="ECO:0000256" key="8">
    <source>
        <dbReference type="HAMAP-Rule" id="MF_00197"/>
    </source>
</evidence>
<dbReference type="PANTHER" id="PTHR31689">
    <property type="entry name" value="DIAMINOPIMELATE EPIMERASE, CHLOROPLASTIC"/>
    <property type="match status" value="1"/>
</dbReference>
<comment type="caution">
    <text evidence="10">The sequence shown here is derived from an EMBL/GenBank/DDBJ whole genome shotgun (WGS) entry which is preliminary data.</text>
</comment>
<feature type="binding site" evidence="8">
    <location>
        <begin position="211"/>
        <end position="212"/>
    </location>
    <ligand>
        <name>substrate</name>
    </ligand>
</feature>
<evidence type="ECO:0000313" key="10">
    <source>
        <dbReference type="EMBL" id="KEZ88869.1"/>
    </source>
</evidence>
<comment type="similarity">
    <text evidence="2 8">Belongs to the diaminopimelate epimerase family.</text>
</comment>